<dbReference type="HOGENOM" id="CLU_2334996_0_0_1"/>
<gene>
    <name evidence="2" type="ORF">M422DRAFT_32639</name>
</gene>
<sequence length="98" mass="10680">MGKGASGPRGGHMLATLYFLFASFRLVTNVSQYPLLEPVRVSDTLPLTHLTTLRLENNGHNDRSNIYVLFGTHSSASAAAACLSRSRYTQAGLWIPLC</sequence>
<proteinExistence type="predicted"/>
<feature type="chain" id="PRO_5002214574" description="Secreted protein" evidence="1">
    <location>
        <begin position="33"/>
        <end position="98"/>
    </location>
</feature>
<evidence type="ECO:0000256" key="1">
    <source>
        <dbReference type="SAM" id="SignalP"/>
    </source>
</evidence>
<dbReference type="AlphaFoldDB" id="A0A0C9UX18"/>
<evidence type="ECO:0008006" key="4">
    <source>
        <dbReference type="Google" id="ProtNLM"/>
    </source>
</evidence>
<accession>A0A0C9UX18</accession>
<evidence type="ECO:0000313" key="2">
    <source>
        <dbReference type="EMBL" id="KIJ39384.1"/>
    </source>
</evidence>
<name>A0A0C9UX18_SPHS4</name>
<dbReference type="Proteomes" id="UP000054279">
    <property type="component" value="Unassembled WGS sequence"/>
</dbReference>
<keyword evidence="1" id="KW-0732">Signal</keyword>
<protein>
    <recommendedName>
        <fullName evidence="4">Secreted protein</fullName>
    </recommendedName>
</protein>
<organism evidence="2 3">
    <name type="scientific">Sphaerobolus stellatus (strain SS14)</name>
    <dbReference type="NCBI Taxonomy" id="990650"/>
    <lineage>
        <taxon>Eukaryota</taxon>
        <taxon>Fungi</taxon>
        <taxon>Dikarya</taxon>
        <taxon>Basidiomycota</taxon>
        <taxon>Agaricomycotina</taxon>
        <taxon>Agaricomycetes</taxon>
        <taxon>Phallomycetidae</taxon>
        <taxon>Geastrales</taxon>
        <taxon>Sphaerobolaceae</taxon>
        <taxon>Sphaerobolus</taxon>
    </lineage>
</organism>
<evidence type="ECO:0000313" key="3">
    <source>
        <dbReference type="Proteomes" id="UP000054279"/>
    </source>
</evidence>
<dbReference type="EMBL" id="KN837152">
    <property type="protein sequence ID" value="KIJ39384.1"/>
    <property type="molecule type" value="Genomic_DNA"/>
</dbReference>
<keyword evidence="3" id="KW-1185">Reference proteome</keyword>
<feature type="signal peptide" evidence="1">
    <location>
        <begin position="1"/>
        <end position="32"/>
    </location>
</feature>
<reference evidence="2 3" key="1">
    <citation type="submission" date="2014-06" db="EMBL/GenBank/DDBJ databases">
        <title>Evolutionary Origins and Diversification of the Mycorrhizal Mutualists.</title>
        <authorList>
            <consortium name="DOE Joint Genome Institute"/>
            <consortium name="Mycorrhizal Genomics Consortium"/>
            <person name="Kohler A."/>
            <person name="Kuo A."/>
            <person name="Nagy L.G."/>
            <person name="Floudas D."/>
            <person name="Copeland A."/>
            <person name="Barry K.W."/>
            <person name="Cichocki N."/>
            <person name="Veneault-Fourrey C."/>
            <person name="LaButti K."/>
            <person name="Lindquist E.A."/>
            <person name="Lipzen A."/>
            <person name="Lundell T."/>
            <person name="Morin E."/>
            <person name="Murat C."/>
            <person name="Riley R."/>
            <person name="Ohm R."/>
            <person name="Sun H."/>
            <person name="Tunlid A."/>
            <person name="Henrissat B."/>
            <person name="Grigoriev I.V."/>
            <person name="Hibbett D.S."/>
            <person name="Martin F."/>
        </authorList>
    </citation>
    <scope>NUCLEOTIDE SEQUENCE [LARGE SCALE GENOMIC DNA]</scope>
    <source>
        <strain evidence="2 3">SS14</strain>
    </source>
</reference>